<accession>A0ABZ2L5T7</accession>
<dbReference type="Pfam" id="PF03659">
    <property type="entry name" value="Glyco_hydro_71"/>
    <property type="match status" value="1"/>
</dbReference>
<feature type="region of interest" description="Disordered" evidence="1">
    <location>
        <begin position="23"/>
        <end position="53"/>
    </location>
</feature>
<proteinExistence type="predicted"/>
<name>A0ABZ2L5T7_9BACT</name>
<evidence type="ECO:0000313" key="3">
    <source>
        <dbReference type="Proteomes" id="UP001374803"/>
    </source>
</evidence>
<organism evidence="2 3">
    <name type="scientific">Pendulispora rubella</name>
    <dbReference type="NCBI Taxonomy" id="2741070"/>
    <lineage>
        <taxon>Bacteria</taxon>
        <taxon>Pseudomonadati</taxon>
        <taxon>Myxococcota</taxon>
        <taxon>Myxococcia</taxon>
        <taxon>Myxococcales</taxon>
        <taxon>Sorangiineae</taxon>
        <taxon>Pendulisporaceae</taxon>
        <taxon>Pendulispora</taxon>
    </lineage>
</organism>
<dbReference type="RefSeq" id="WP_394835955.1">
    <property type="nucleotide sequence ID" value="NZ_CP089929.1"/>
</dbReference>
<gene>
    <name evidence="2" type="ORF">LVJ94_03495</name>
</gene>
<protein>
    <submittedName>
        <fullName evidence="2">Uncharacterized protein</fullName>
    </submittedName>
</protein>
<dbReference type="EMBL" id="CP089983">
    <property type="protein sequence ID" value="WXB06309.1"/>
    <property type="molecule type" value="Genomic_DNA"/>
</dbReference>
<reference evidence="2" key="1">
    <citation type="submission" date="2021-12" db="EMBL/GenBank/DDBJ databases">
        <title>Discovery of the Pendulisporaceae a myxobacterial family with distinct sporulation behavior and unique specialized metabolism.</title>
        <authorList>
            <person name="Garcia R."/>
            <person name="Popoff A."/>
            <person name="Bader C.D."/>
            <person name="Loehr J."/>
            <person name="Walesch S."/>
            <person name="Walt C."/>
            <person name="Boldt J."/>
            <person name="Bunk B."/>
            <person name="Haeckl F.J.F.P.J."/>
            <person name="Gunesch A.P."/>
            <person name="Birkelbach J."/>
            <person name="Nuebel U."/>
            <person name="Pietschmann T."/>
            <person name="Bach T."/>
            <person name="Mueller R."/>
        </authorList>
    </citation>
    <scope>NUCLEOTIDE SEQUENCE</scope>
    <source>
        <strain evidence="2">MSr11367</strain>
    </source>
</reference>
<evidence type="ECO:0000256" key="1">
    <source>
        <dbReference type="SAM" id="MobiDB-lite"/>
    </source>
</evidence>
<dbReference type="Gene3D" id="3.20.20.80">
    <property type="entry name" value="Glycosidases"/>
    <property type="match status" value="1"/>
</dbReference>
<dbReference type="Proteomes" id="UP001374803">
    <property type="component" value="Chromosome"/>
</dbReference>
<dbReference type="InterPro" id="IPR005197">
    <property type="entry name" value="Glyco_hydro_71"/>
</dbReference>
<keyword evidence="3" id="KW-1185">Reference proteome</keyword>
<sequence>MKRLSNDLLITVLSLVCAGCGGPASEGETGSDGRSSEPSPAGSEVGDSRTDRGEDTGVITEELAAAATPWLPFDLPSRKKLADARTDTAKGVFIHSFSPLMPNFNKATMAEEGGDKAYLPPGRSADQSFGGAGRDWSPWRQPSTKTAAVKLMDGTSSIPQWQLDDYMSQVEAARDAGVDGFFISVQVVEKGHSEWERSAGMVEAINRVNAAHPNDPKFWAILRHDGIASATSTTTKLVDSLTWMWSQPSAYKTSDGSLLISPLNAEKAPDGAADGVNFYTSVKNKMAAAGKPIKIWPVYISSWTDHAPDFNGIAFGHSRWGDRSASSTAANTVNARGAAAHSHTELGKPWMAPVSAQDFRPRDRRFWEAWGFGNMVASWESALQSGNARANWVNIPTFNDFLESSHIGPSRKNGNDRSYSPWLDVISYYLTWFKLDSKPAIVRDGLYIAHRLQLSDGASATKPGGGTNITGPQTEFATIGSGMAVKNDVDVLVFAKSAGTVEITVGGVKTTKDVPAGVSQVKAPAHLGTVSATLKRSGATAASVTSPHKIVGSLISQDLTYYVTSSLR</sequence>
<evidence type="ECO:0000313" key="2">
    <source>
        <dbReference type="EMBL" id="WXB06309.1"/>
    </source>
</evidence>